<dbReference type="OrthoDB" id="190675at2759"/>
<keyword evidence="2" id="KW-1133">Transmembrane helix</keyword>
<keyword evidence="4" id="KW-1185">Reference proteome</keyword>
<dbReference type="AlphaFoldDB" id="A0A8T1WV30"/>
<name>A0A8T1WV30_9STRA</name>
<dbReference type="EMBL" id="JAGDFL010000172">
    <property type="protein sequence ID" value="KAG7396098.1"/>
    <property type="molecule type" value="Genomic_DNA"/>
</dbReference>
<protein>
    <submittedName>
        <fullName evidence="3">Uncharacterized protein</fullName>
    </submittedName>
</protein>
<comment type="caution">
    <text evidence="3">The sequence shown here is derived from an EMBL/GenBank/DDBJ whole genome shotgun (WGS) entry which is preliminary data.</text>
</comment>
<evidence type="ECO:0000256" key="1">
    <source>
        <dbReference type="SAM" id="MobiDB-lite"/>
    </source>
</evidence>
<organism evidence="3 4">
    <name type="scientific">Phytophthora boehmeriae</name>
    <dbReference type="NCBI Taxonomy" id="109152"/>
    <lineage>
        <taxon>Eukaryota</taxon>
        <taxon>Sar</taxon>
        <taxon>Stramenopiles</taxon>
        <taxon>Oomycota</taxon>
        <taxon>Peronosporomycetes</taxon>
        <taxon>Peronosporales</taxon>
        <taxon>Peronosporaceae</taxon>
        <taxon>Phytophthora</taxon>
    </lineage>
</organism>
<gene>
    <name evidence="3" type="ORF">PHYBOEH_002800</name>
</gene>
<feature type="compositionally biased region" description="Polar residues" evidence="1">
    <location>
        <begin position="124"/>
        <end position="140"/>
    </location>
</feature>
<evidence type="ECO:0000256" key="2">
    <source>
        <dbReference type="SAM" id="Phobius"/>
    </source>
</evidence>
<feature type="region of interest" description="Disordered" evidence="1">
    <location>
        <begin position="108"/>
        <end position="140"/>
    </location>
</feature>
<evidence type="ECO:0000313" key="3">
    <source>
        <dbReference type="EMBL" id="KAG7396098.1"/>
    </source>
</evidence>
<keyword evidence="2" id="KW-0812">Transmembrane</keyword>
<feature type="compositionally biased region" description="Low complexity" evidence="1">
    <location>
        <begin position="108"/>
        <end position="117"/>
    </location>
</feature>
<evidence type="ECO:0000313" key="4">
    <source>
        <dbReference type="Proteomes" id="UP000693981"/>
    </source>
</evidence>
<dbReference type="Proteomes" id="UP000693981">
    <property type="component" value="Unassembled WGS sequence"/>
</dbReference>
<sequence>MQTKCRFCQTRATSQSAAFLKCTSSTGSTPTPAVTAASTSTTCSNVVSRSGLEGISYITDSRCNVASPTLLGCSARTSCRLCRNFKNEANQYLVSCQVLNALRTESADAGSASSSSGNKGKTESVATGSSASGSHVKSTPVKNFAVTTENSSSVPGPKKSAGTPLAVPVAAAVVAVVMVMMMSVIYGKYRRDKYDNDIMTPDDCPMDDLVTPNSGPRHGSLVMVVSESSIATL</sequence>
<proteinExistence type="predicted"/>
<feature type="transmembrane region" description="Helical" evidence="2">
    <location>
        <begin position="165"/>
        <end position="186"/>
    </location>
</feature>
<reference evidence="3" key="1">
    <citation type="submission" date="2021-02" db="EMBL/GenBank/DDBJ databases">
        <authorList>
            <person name="Palmer J.M."/>
        </authorList>
    </citation>
    <scope>NUCLEOTIDE SEQUENCE</scope>
    <source>
        <strain evidence="3">SCRP23</strain>
    </source>
</reference>
<keyword evidence="2" id="KW-0472">Membrane</keyword>
<accession>A0A8T1WV30</accession>